<proteinExistence type="predicted"/>
<dbReference type="OrthoDB" id="9797795at2"/>
<evidence type="ECO:0000313" key="12">
    <source>
        <dbReference type="Proteomes" id="UP000324896"/>
    </source>
</evidence>
<protein>
    <submittedName>
        <fullName evidence="4">Heptosyltransferase-1</fullName>
    </submittedName>
</protein>
<evidence type="ECO:0000313" key="7">
    <source>
        <dbReference type="EMBL" id="TDX37794.1"/>
    </source>
</evidence>
<dbReference type="InterPro" id="IPR002201">
    <property type="entry name" value="Glyco_trans_9"/>
</dbReference>
<dbReference type="STRING" id="54121.SAMN04515653_103164"/>
<dbReference type="EMBL" id="QICM01000013">
    <property type="protein sequence ID" value="PXV65605.1"/>
    <property type="molecule type" value="Genomic_DNA"/>
</dbReference>
<name>A0A1G6JG21_9FIRM</name>
<dbReference type="Gene3D" id="3.40.50.2000">
    <property type="entry name" value="Glycogen Phosphorylase B"/>
    <property type="match status" value="2"/>
</dbReference>
<evidence type="ECO:0000313" key="6">
    <source>
        <dbReference type="EMBL" id="TDS31544.1"/>
    </source>
</evidence>
<evidence type="ECO:0000256" key="1">
    <source>
        <dbReference type="ARBA" id="ARBA00022676"/>
    </source>
</evidence>
<evidence type="ECO:0000313" key="11">
    <source>
        <dbReference type="Proteomes" id="UP000295758"/>
    </source>
</evidence>
<dbReference type="GeneID" id="57013729"/>
<dbReference type="EMBL" id="FNEH01000004">
    <property type="protein sequence ID" value="SDI33006.1"/>
    <property type="molecule type" value="Genomic_DNA"/>
</dbReference>
<dbReference type="PANTHER" id="PTHR30160">
    <property type="entry name" value="TETRAACYLDISACCHARIDE 4'-KINASE-RELATED"/>
    <property type="match status" value="1"/>
</dbReference>
<evidence type="ECO:0000256" key="2">
    <source>
        <dbReference type="ARBA" id="ARBA00022679"/>
    </source>
</evidence>
<reference evidence="5 8" key="1">
    <citation type="submission" date="2016-10" db="EMBL/GenBank/DDBJ databases">
        <authorList>
            <person name="de Groot N.N."/>
        </authorList>
    </citation>
    <scope>NUCLEOTIDE SEQUENCE [LARGE SCALE GENOMIC DNA]</scope>
    <source>
        <strain evidence="5 8">WG7</strain>
    </source>
</reference>
<organism evidence="4 12">
    <name type="scientific">Halanaerobium congolense</name>
    <dbReference type="NCBI Taxonomy" id="54121"/>
    <lineage>
        <taxon>Bacteria</taxon>
        <taxon>Bacillati</taxon>
        <taxon>Bacillota</taxon>
        <taxon>Clostridia</taxon>
        <taxon>Halanaerobiales</taxon>
        <taxon>Halanaerobiaceae</taxon>
        <taxon>Halanaerobium</taxon>
    </lineage>
</organism>
<reference evidence="3 9" key="3">
    <citation type="submission" date="2018-04" db="EMBL/GenBank/DDBJ databases">
        <title>Subsurface microbial communities from deep shales in Ohio and West Virginia, USA.</title>
        <authorList>
            <person name="Wrighton K."/>
        </authorList>
    </citation>
    <scope>NUCLEOTIDE SEQUENCE [LARGE SCALE GENOMIC DNA]</scope>
    <source>
        <strain evidence="7 10">DSMZ 11287</strain>
        <strain evidence="3 9">MSL28</strain>
    </source>
</reference>
<evidence type="ECO:0000313" key="9">
    <source>
        <dbReference type="Proteomes" id="UP000247389"/>
    </source>
</evidence>
<keyword evidence="2 4" id="KW-0808">Transferase</keyword>
<accession>A0A1G6JG21</accession>
<dbReference type="AlphaFoldDB" id="A0A1G6JG21"/>
<sequence>MQENKGEKILITRLSAIGDVIHALPVAYALRKKFPDAQIDWLVEAKAYPLVKLNPYLDNVILLPRKQWREMLSHDFIGTIKSFFKFFREMKKKKYDINLDLHGLFKSALSSFLIKPGLRIGPADGRELSTFFYQAKIDIPAKKMHKIERNLHLASALEAETDEVKYGLKMTPIIRSRVSRLFESVNIDQSKKLVVINPFTTWESKNWFLERYFQLANELIKAGYYVIFTGGPGDKEAVDSFEALDKKSYSNLAGKTDLEELTEIYNRASLYIGGDTGPTHLAAAVGLNVISLMGPTDPDTHGPYGEGHTVIQDNSLECIRCWDRHCSRKLQCMKSITVEQVLRIAKQKLEV</sequence>
<dbReference type="CDD" id="cd03789">
    <property type="entry name" value="GT9_LPS_heptosyltransferase"/>
    <property type="match status" value="1"/>
</dbReference>
<keyword evidence="1" id="KW-0328">Glycosyltransferase</keyword>
<dbReference type="GO" id="GO:0008713">
    <property type="term" value="F:ADP-heptose-lipopolysaccharide heptosyltransferase activity"/>
    <property type="evidence" value="ECO:0007669"/>
    <property type="project" value="TreeGrafter"/>
</dbReference>
<evidence type="ECO:0000313" key="8">
    <source>
        <dbReference type="Proteomes" id="UP000198945"/>
    </source>
</evidence>
<dbReference type="GO" id="GO:0005829">
    <property type="term" value="C:cytosol"/>
    <property type="evidence" value="ECO:0007669"/>
    <property type="project" value="TreeGrafter"/>
</dbReference>
<evidence type="ECO:0000313" key="5">
    <source>
        <dbReference type="EMBL" id="SDI33006.1"/>
    </source>
</evidence>
<evidence type="ECO:0000313" key="4">
    <source>
        <dbReference type="EMBL" id="SDC17603.1"/>
    </source>
</evidence>
<dbReference type="Pfam" id="PF01075">
    <property type="entry name" value="Glyco_transf_9"/>
    <property type="match status" value="1"/>
</dbReference>
<dbReference type="Proteomes" id="UP000295472">
    <property type="component" value="Unassembled WGS sequence"/>
</dbReference>
<dbReference type="SUPFAM" id="SSF53756">
    <property type="entry name" value="UDP-Glycosyltransferase/glycogen phosphorylase"/>
    <property type="match status" value="1"/>
</dbReference>
<dbReference type="Proteomes" id="UP000295758">
    <property type="component" value="Unassembled WGS sequence"/>
</dbReference>
<evidence type="ECO:0000313" key="10">
    <source>
        <dbReference type="Proteomes" id="UP000295472"/>
    </source>
</evidence>
<reference evidence="4 12" key="2">
    <citation type="submission" date="2016-10" db="EMBL/GenBank/DDBJ databases">
        <authorList>
            <person name="Varghese N."/>
            <person name="Submissions S."/>
        </authorList>
    </citation>
    <scope>NUCLEOTIDE SEQUENCE [LARGE SCALE GENOMIC DNA]</scope>
    <source>
        <strain evidence="4 12">WG10</strain>
    </source>
</reference>
<dbReference type="EMBL" id="FMYT01000003">
    <property type="protein sequence ID" value="SDC17603.1"/>
    <property type="molecule type" value="Genomic_DNA"/>
</dbReference>
<dbReference type="EMBL" id="SOAA01000011">
    <property type="protein sequence ID" value="TDS31544.1"/>
    <property type="molecule type" value="Genomic_DNA"/>
</dbReference>
<dbReference type="EMBL" id="SOEF01000038">
    <property type="protein sequence ID" value="TDX37794.1"/>
    <property type="molecule type" value="Genomic_DNA"/>
</dbReference>
<dbReference type="PANTHER" id="PTHR30160:SF1">
    <property type="entry name" value="LIPOPOLYSACCHARIDE 1,2-N-ACETYLGLUCOSAMINETRANSFERASE-RELATED"/>
    <property type="match status" value="1"/>
</dbReference>
<evidence type="ECO:0000313" key="3">
    <source>
        <dbReference type="EMBL" id="PXV65605.1"/>
    </source>
</evidence>
<dbReference type="RefSeq" id="WP_073157480.1">
    <property type="nucleotide sequence ID" value="NZ_FMYT01000003.1"/>
</dbReference>
<dbReference type="InterPro" id="IPR051199">
    <property type="entry name" value="LPS_LOS_Heptosyltrfase"/>
</dbReference>
<dbReference type="Proteomes" id="UP000247389">
    <property type="component" value="Unassembled WGS sequence"/>
</dbReference>
<dbReference type="Proteomes" id="UP000198945">
    <property type="component" value="Unassembled WGS sequence"/>
</dbReference>
<dbReference type="GO" id="GO:0009244">
    <property type="term" value="P:lipopolysaccharide core region biosynthetic process"/>
    <property type="evidence" value="ECO:0007669"/>
    <property type="project" value="TreeGrafter"/>
</dbReference>
<gene>
    <name evidence="6" type="ORF">BY453_11118</name>
    <name evidence="7" type="ORF">C7954_1383</name>
    <name evidence="3" type="ORF">C8C78_11351</name>
    <name evidence="4" type="ORF">SAMN04488597_10315</name>
    <name evidence="5" type="ORF">SAMN04515654_104163</name>
</gene>
<dbReference type="Proteomes" id="UP000324896">
    <property type="component" value="Unassembled WGS sequence"/>
</dbReference>
<reference evidence="6 11" key="4">
    <citation type="submission" date="2019-03" db="EMBL/GenBank/DDBJ databases">
        <title>Deep subsurface shale carbon reservoir microbial communities from Ohio and West Virginia, USA.</title>
        <authorList>
            <person name="Wrighton K."/>
        </authorList>
    </citation>
    <scope>NUCLEOTIDE SEQUENCE [LARGE SCALE GENOMIC DNA]</scope>
    <source>
        <strain evidence="6 11">UTICA-S4D12</strain>
    </source>
</reference>